<organism evidence="3 4">
    <name type="scientific">Aspergillus sclerotiicarbonarius (strain CBS 121057 / IBT 28362)</name>
    <dbReference type="NCBI Taxonomy" id="1448318"/>
    <lineage>
        <taxon>Eukaryota</taxon>
        <taxon>Fungi</taxon>
        <taxon>Dikarya</taxon>
        <taxon>Ascomycota</taxon>
        <taxon>Pezizomycotina</taxon>
        <taxon>Eurotiomycetes</taxon>
        <taxon>Eurotiomycetidae</taxon>
        <taxon>Eurotiales</taxon>
        <taxon>Aspergillaceae</taxon>
        <taxon>Aspergillus</taxon>
        <taxon>Aspergillus subgen. Circumdati</taxon>
    </lineage>
</organism>
<dbReference type="STRING" id="1448318.A0A319F2I4"/>
<dbReference type="AlphaFoldDB" id="A0A319F2I4"/>
<sequence length="424" mass="47530">MAVRLDDIPPPLPPRPITIHLKQQPRDEDYSIIDTDRDADTNTKPPLSTTTTTTTTPILIPNQISSTFPRPSTILPKPIVIPQTAHTYHGSIHRPFTRATSPALLTLPHPISTPDFLTFLDALNTVWLANPYIQAAGQAGNLLSFVPTIEFQLIALGIQTAAEYGSFVVSQVRTRQYLRLANERLFAPRGLRVRVLKTREMLRVVGVEGEVLELPAVWEGKGGVDEDGDEVWEGEGEKKDGGKGGGGGGGGFDPRMRRMEALKDHVSPLVVEERRAPADGDNWLRRAAGMQEKWFAERQNNRLIGRRGKAVRGFGEAEAADKELLVKMDEVEWAMDEARGRAKERMQGPLGDSLQGRGIVQDDLDKELKKLDRQMEKLVKEREKRVTKRIQQSERRLHRVEKREARIAQKVRWVVITGDDGTSF</sequence>
<dbReference type="EMBL" id="KZ826326">
    <property type="protein sequence ID" value="PYI09549.1"/>
    <property type="molecule type" value="Genomic_DNA"/>
</dbReference>
<reference evidence="3 4" key="1">
    <citation type="submission" date="2018-02" db="EMBL/GenBank/DDBJ databases">
        <title>The genomes of Aspergillus section Nigri reveals drivers in fungal speciation.</title>
        <authorList>
            <consortium name="DOE Joint Genome Institute"/>
            <person name="Vesth T.C."/>
            <person name="Nybo J."/>
            <person name="Theobald S."/>
            <person name="Brandl J."/>
            <person name="Frisvad J.C."/>
            <person name="Nielsen K.F."/>
            <person name="Lyhne E.K."/>
            <person name="Kogle M.E."/>
            <person name="Kuo A."/>
            <person name="Riley R."/>
            <person name="Clum A."/>
            <person name="Nolan M."/>
            <person name="Lipzen A."/>
            <person name="Salamov A."/>
            <person name="Henrissat B."/>
            <person name="Wiebenga A."/>
            <person name="De vries R.P."/>
            <person name="Grigoriev I.V."/>
            <person name="Mortensen U.H."/>
            <person name="Andersen M.R."/>
            <person name="Baker S.E."/>
        </authorList>
    </citation>
    <scope>NUCLEOTIDE SEQUENCE [LARGE SCALE GENOMIC DNA]</scope>
    <source>
        <strain evidence="3 4">CBS 121057</strain>
    </source>
</reference>
<feature type="compositionally biased region" description="Gly residues" evidence="2">
    <location>
        <begin position="243"/>
        <end position="252"/>
    </location>
</feature>
<name>A0A319F2I4_ASPSB</name>
<dbReference type="InterPro" id="IPR053221">
    <property type="entry name" value="Burnettramic_acid_biosynth"/>
</dbReference>
<dbReference type="VEuPathDB" id="FungiDB:BO78DRAFT_362528"/>
<keyword evidence="1" id="KW-0175">Coiled coil</keyword>
<evidence type="ECO:0000256" key="2">
    <source>
        <dbReference type="SAM" id="MobiDB-lite"/>
    </source>
</evidence>
<gene>
    <name evidence="3" type="ORF">BO78DRAFT_362528</name>
</gene>
<dbReference type="OrthoDB" id="3068835at2759"/>
<proteinExistence type="predicted"/>
<evidence type="ECO:0000256" key="1">
    <source>
        <dbReference type="SAM" id="Coils"/>
    </source>
</evidence>
<protein>
    <submittedName>
        <fullName evidence="3">Uncharacterized protein</fullName>
    </submittedName>
</protein>
<dbReference type="Proteomes" id="UP000248423">
    <property type="component" value="Unassembled WGS sequence"/>
</dbReference>
<feature type="compositionally biased region" description="Acidic residues" evidence="2">
    <location>
        <begin position="225"/>
        <end position="234"/>
    </location>
</feature>
<feature type="coiled-coil region" evidence="1">
    <location>
        <begin position="361"/>
        <end position="410"/>
    </location>
</feature>
<evidence type="ECO:0000313" key="4">
    <source>
        <dbReference type="Proteomes" id="UP000248423"/>
    </source>
</evidence>
<accession>A0A319F2I4</accession>
<feature type="region of interest" description="Disordered" evidence="2">
    <location>
        <begin position="224"/>
        <end position="253"/>
    </location>
</feature>
<dbReference type="PANTHER" id="PTHR38887">
    <property type="entry name" value="CHROMOSOME 21, WHOLE GENOME SHOTGUN SEQUENCE"/>
    <property type="match status" value="1"/>
</dbReference>
<evidence type="ECO:0000313" key="3">
    <source>
        <dbReference type="EMBL" id="PYI09549.1"/>
    </source>
</evidence>
<dbReference type="PANTHER" id="PTHR38887:SF1">
    <property type="entry name" value="RAS MODIFICATION PROTEIN ERF4"/>
    <property type="match status" value="1"/>
</dbReference>
<keyword evidence="4" id="KW-1185">Reference proteome</keyword>